<keyword evidence="5 7" id="KW-0472">Membrane</keyword>
<feature type="transmembrane region" description="Helical" evidence="7">
    <location>
        <begin position="443"/>
        <end position="465"/>
    </location>
</feature>
<evidence type="ECO:0000256" key="5">
    <source>
        <dbReference type="ARBA" id="ARBA00023136"/>
    </source>
</evidence>
<feature type="transmembrane region" description="Helical" evidence="7">
    <location>
        <begin position="265"/>
        <end position="283"/>
    </location>
</feature>
<dbReference type="PANTHER" id="PTHR11654">
    <property type="entry name" value="OLIGOPEPTIDE TRANSPORTER-RELATED"/>
    <property type="match status" value="1"/>
</dbReference>
<evidence type="ECO:0000256" key="3">
    <source>
        <dbReference type="ARBA" id="ARBA00022692"/>
    </source>
</evidence>
<comment type="similarity">
    <text evidence="2">Belongs to the major facilitator superfamily. Proton-dependent oligopeptide transporter (POT/PTR) (TC 2.A.17) family.</text>
</comment>
<feature type="transmembrane region" description="Helical" evidence="7">
    <location>
        <begin position="205"/>
        <end position="223"/>
    </location>
</feature>
<dbReference type="SUPFAM" id="SSF103473">
    <property type="entry name" value="MFS general substrate transporter"/>
    <property type="match status" value="1"/>
</dbReference>
<feature type="transmembrane region" description="Helical" evidence="7">
    <location>
        <begin position="137"/>
        <end position="157"/>
    </location>
</feature>
<dbReference type="GO" id="GO:0022857">
    <property type="term" value="F:transmembrane transporter activity"/>
    <property type="evidence" value="ECO:0007669"/>
    <property type="project" value="InterPro"/>
</dbReference>
<feature type="transmembrane region" description="Helical" evidence="7">
    <location>
        <begin position="549"/>
        <end position="568"/>
    </location>
</feature>
<evidence type="ECO:0000256" key="2">
    <source>
        <dbReference type="ARBA" id="ARBA00005982"/>
    </source>
</evidence>
<dbReference type="AlphaFoldDB" id="A0A1A6A2A1"/>
<dbReference type="Gene3D" id="1.20.1250.20">
    <property type="entry name" value="MFS general substrate transporter like domains"/>
    <property type="match status" value="1"/>
</dbReference>
<feature type="transmembrane region" description="Helical" evidence="7">
    <location>
        <begin position="289"/>
        <end position="308"/>
    </location>
</feature>
<feature type="transmembrane region" description="Helical" evidence="7">
    <location>
        <begin position="177"/>
        <end position="199"/>
    </location>
</feature>
<dbReference type="InterPro" id="IPR000109">
    <property type="entry name" value="POT_fam"/>
</dbReference>
<dbReference type="Pfam" id="PF00854">
    <property type="entry name" value="PTR2"/>
    <property type="match status" value="1"/>
</dbReference>
<dbReference type="InterPro" id="IPR036259">
    <property type="entry name" value="MFS_trans_sf"/>
</dbReference>
<evidence type="ECO:0000256" key="6">
    <source>
        <dbReference type="SAM" id="MobiDB-lite"/>
    </source>
</evidence>
<protein>
    <recommendedName>
        <fullName evidence="9">POT family proton-dependent oligopeptide transporter</fullName>
    </recommendedName>
</protein>
<evidence type="ECO:0000256" key="1">
    <source>
        <dbReference type="ARBA" id="ARBA00004141"/>
    </source>
</evidence>
<dbReference type="VEuPathDB" id="FungiDB:I303_05026"/>
<keyword evidence="4 7" id="KW-1133">Transmembrane helix</keyword>
<feature type="transmembrane region" description="Helical" evidence="7">
    <location>
        <begin position="405"/>
        <end position="422"/>
    </location>
</feature>
<sequence length="578" mass="62717">MAGRSPSRRRWISGFFARSRSDTARDGLGYELVSTGGLREDEDEENGGTRRVDNDDADEVPSNLPGPPPTTSQLDVLRHVPGQIPWTAYAMAVVELAERASYYGVGGLFPNFVQRPLPPGGSGTGAPPPNTQLTPGALGMGLQVSTALSVIFSLLAYTTPLLGGILADLKWGKFKTIAVGTGIAGIAHILFVYAAMPSLLQDGGAFLPFLIGLLLLGGSAGMIKANIAPIMAEQYLPASDYVSSLPGGEKLIIDREATIQKIMSVYYGSINIGGFIAITSTFAEKYVGFWLAFLIPGVIFLIMPFLLYDTYPKLVKSSSPNSSVLVDTYHQARSYFSNPQSRLRPEDFEPDTVKNEEGAADDFGKILQTCKFFAFFIVYNIADGGLNALLISLAGSMTTNVSNDLLNPIPSVSIVIHQIPMLNRFVYPYLSANRISFGPVRRVLVGFISAAVGMIWAAIIQYLVYRTSPCGYEATTCDEVSPLSAWLVLPAFLLSGLSESFAVVSAMEIGYMMSPPSLRSIINSFFLFMQALSAVAILVFLPIMEDPYLVWPFVITATITLLATWGIWKYLSHLDDRH</sequence>
<dbReference type="GO" id="GO:0016020">
    <property type="term" value="C:membrane"/>
    <property type="evidence" value="ECO:0007669"/>
    <property type="project" value="UniProtKB-SubCell"/>
</dbReference>
<accession>A0A1A6A2A1</accession>
<comment type="subcellular location">
    <subcellularLocation>
        <location evidence="1">Membrane</location>
        <topology evidence="1">Multi-pass membrane protein</topology>
    </subcellularLocation>
</comment>
<gene>
    <name evidence="8" type="ORF">I303_05026</name>
</gene>
<organism evidence="8">
    <name type="scientific">Kwoniella dejecticola CBS 10117</name>
    <dbReference type="NCBI Taxonomy" id="1296121"/>
    <lineage>
        <taxon>Eukaryota</taxon>
        <taxon>Fungi</taxon>
        <taxon>Dikarya</taxon>
        <taxon>Basidiomycota</taxon>
        <taxon>Agaricomycotina</taxon>
        <taxon>Tremellomycetes</taxon>
        <taxon>Tremellales</taxon>
        <taxon>Cryptococcaceae</taxon>
        <taxon>Kwoniella</taxon>
    </lineage>
</organism>
<evidence type="ECO:0000256" key="7">
    <source>
        <dbReference type="SAM" id="Phobius"/>
    </source>
</evidence>
<feature type="transmembrane region" description="Helical" evidence="7">
    <location>
        <begin position="372"/>
        <end position="393"/>
    </location>
</feature>
<evidence type="ECO:0008006" key="9">
    <source>
        <dbReference type="Google" id="ProtNLM"/>
    </source>
</evidence>
<feature type="transmembrane region" description="Helical" evidence="7">
    <location>
        <begin position="521"/>
        <end position="543"/>
    </location>
</feature>
<reference evidence="8" key="1">
    <citation type="submission" date="2013-07" db="EMBL/GenBank/DDBJ databases">
        <title>The Genome Sequence of Cryptococcus dejecticola CBS10117.</title>
        <authorList>
            <consortium name="The Broad Institute Genome Sequencing Platform"/>
            <person name="Cuomo C."/>
            <person name="Litvintseva A."/>
            <person name="Chen Y."/>
            <person name="Heitman J."/>
            <person name="Sun S."/>
            <person name="Springer D."/>
            <person name="Dromer F."/>
            <person name="Young S.K."/>
            <person name="Zeng Q."/>
            <person name="Gargeya S."/>
            <person name="Fitzgerald M."/>
            <person name="Abouelleil A."/>
            <person name="Alvarado L."/>
            <person name="Berlin A.M."/>
            <person name="Chapman S.B."/>
            <person name="Dewar J."/>
            <person name="Goldberg J."/>
            <person name="Griggs A."/>
            <person name="Gujja S."/>
            <person name="Hansen M."/>
            <person name="Howarth C."/>
            <person name="Imamovic A."/>
            <person name="Larimer J."/>
            <person name="McCowan C."/>
            <person name="Murphy C."/>
            <person name="Pearson M."/>
            <person name="Priest M."/>
            <person name="Roberts A."/>
            <person name="Saif S."/>
            <person name="Shea T."/>
            <person name="Sykes S."/>
            <person name="Wortman J."/>
            <person name="Nusbaum C."/>
            <person name="Birren B."/>
        </authorList>
    </citation>
    <scope>NUCLEOTIDE SEQUENCE [LARGE SCALE GENOMIC DNA]</scope>
    <source>
        <strain evidence="8">CBS 10117</strain>
    </source>
</reference>
<proteinExistence type="inferred from homology"/>
<keyword evidence="3 7" id="KW-0812">Transmembrane</keyword>
<evidence type="ECO:0000313" key="8">
    <source>
        <dbReference type="EMBL" id="OBR84169.1"/>
    </source>
</evidence>
<feature type="region of interest" description="Disordered" evidence="6">
    <location>
        <begin position="26"/>
        <end position="74"/>
    </location>
</feature>
<dbReference type="OrthoDB" id="8904098at2759"/>
<feature type="transmembrane region" description="Helical" evidence="7">
    <location>
        <begin position="485"/>
        <end position="509"/>
    </location>
</feature>
<evidence type="ECO:0000256" key="4">
    <source>
        <dbReference type="ARBA" id="ARBA00022989"/>
    </source>
</evidence>
<dbReference type="EMBL" id="KI894032">
    <property type="protein sequence ID" value="OBR84169.1"/>
    <property type="molecule type" value="Genomic_DNA"/>
</dbReference>
<name>A0A1A6A2A1_9TREE</name>